<dbReference type="InterPro" id="IPR029063">
    <property type="entry name" value="SAM-dependent_MTases_sf"/>
</dbReference>
<dbReference type="Gene3D" id="1.10.10.10">
    <property type="entry name" value="Winged helix-like DNA-binding domain superfamily/Winged helix DNA-binding domain"/>
    <property type="match status" value="1"/>
</dbReference>
<name>Q3A693_SYNC1</name>
<dbReference type="SUPFAM" id="SSF53335">
    <property type="entry name" value="S-adenosyl-L-methionine-dependent methyltransferases"/>
    <property type="match status" value="1"/>
</dbReference>
<dbReference type="InterPro" id="IPR016461">
    <property type="entry name" value="COMT-like"/>
</dbReference>
<dbReference type="STRING" id="338963.Pcar_0859"/>
<dbReference type="SUPFAM" id="SSF46785">
    <property type="entry name" value="Winged helix' DNA-binding domain"/>
    <property type="match status" value="1"/>
</dbReference>
<keyword evidence="7" id="KW-1185">Reference proteome</keyword>
<evidence type="ECO:0000256" key="1">
    <source>
        <dbReference type="ARBA" id="ARBA00022603"/>
    </source>
</evidence>
<evidence type="ECO:0000259" key="4">
    <source>
        <dbReference type="Pfam" id="PF00891"/>
    </source>
</evidence>
<dbReference type="RefSeq" id="WP_011340574.1">
    <property type="nucleotide sequence ID" value="NC_007498.2"/>
</dbReference>
<keyword evidence="3" id="KW-0949">S-adenosyl-L-methionine</keyword>
<dbReference type="GO" id="GO:0008171">
    <property type="term" value="F:O-methyltransferase activity"/>
    <property type="evidence" value="ECO:0007669"/>
    <property type="project" value="InterPro"/>
</dbReference>
<accession>Q3A693</accession>
<dbReference type="GO" id="GO:0046983">
    <property type="term" value="F:protein dimerization activity"/>
    <property type="evidence" value="ECO:0007669"/>
    <property type="project" value="InterPro"/>
</dbReference>
<protein>
    <submittedName>
        <fullName evidence="6">Helix-turn-helix SAM-dependent methyltransferase</fullName>
    </submittedName>
</protein>
<proteinExistence type="predicted"/>
<dbReference type="InterPro" id="IPR036388">
    <property type="entry name" value="WH-like_DNA-bd_sf"/>
</dbReference>
<reference evidence="7" key="1">
    <citation type="submission" date="2005-10" db="EMBL/GenBank/DDBJ databases">
        <title>Complete sequence of Pelobacter carbinolicus DSM 2380.</title>
        <authorList>
            <person name="Copeland A."/>
            <person name="Lucas S."/>
            <person name="Lapidus A."/>
            <person name="Barry K."/>
            <person name="Detter J.C."/>
            <person name="Glavina T."/>
            <person name="Hammon N."/>
            <person name="Israni S."/>
            <person name="Pitluck S."/>
            <person name="Chertkov O."/>
            <person name="Schmutz J."/>
            <person name="Larimer F."/>
            <person name="Land M."/>
            <person name="Kyrpides N."/>
            <person name="Ivanova N."/>
            <person name="Richardson P."/>
        </authorList>
    </citation>
    <scope>NUCLEOTIDE SEQUENCE [LARGE SCALE GENOMIC DNA]</scope>
    <source>
        <strain evidence="7">DSM 2380 / NBRC 103641 / GraBd1</strain>
    </source>
</reference>
<reference evidence="6 7" key="2">
    <citation type="journal article" date="2012" name="BMC Genomics">
        <title>The genome of Pelobacter carbinolicus reveals surprising metabolic capabilities and physiological features.</title>
        <authorList>
            <person name="Aklujkar M."/>
            <person name="Haveman S.A."/>
            <person name="Didonato R.Jr."/>
            <person name="Chertkov O."/>
            <person name="Han C.S."/>
            <person name="Land M.L."/>
            <person name="Brown P."/>
            <person name="Lovley D.R."/>
        </authorList>
    </citation>
    <scope>NUCLEOTIDE SEQUENCE [LARGE SCALE GENOMIC DNA]</scope>
    <source>
        <strain evidence="7">DSM 2380 / NBRC 103641 / GraBd1</strain>
    </source>
</reference>
<dbReference type="InterPro" id="IPR036390">
    <property type="entry name" value="WH_DNA-bd_sf"/>
</dbReference>
<evidence type="ECO:0000259" key="5">
    <source>
        <dbReference type="Pfam" id="PF08100"/>
    </source>
</evidence>
<sequence length="366" mass="40531">MKKPLPDPQMQANELFELTYNAVKWELLRAALVLNLFDDLSTPKTADEIADSFSLHLQNTEHFLNALTAQGYLVKDNDRYCNTPTTEALLTRGKDTFVGESLLFMEAWHRPLQHGVLLNLVRNGPYRLQNLTDENLWEGAARISLNACRTGRAQKIASQVAALPEFPSFSRMLDLGSGPGMIGIAVTAAHSSLQCCLFDQPAVCKVADEVIAEYGMEDRVTTLSGDYLVDDIGKDYDFVLACYTFNFYRDHLDEVLARIHQVLRPGGVFMVVSDGLAKDRTAPATTVISWLSTALQGTDMSFVQGQIADAMLRVGFVSTQRHMLNDLDIEAHGPTEITIGKKAPETICVSPSYSCRNTTTSTPRPY</sequence>
<dbReference type="Pfam" id="PF00891">
    <property type="entry name" value="Methyltransf_2"/>
    <property type="match status" value="1"/>
</dbReference>
<evidence type="ECO:0000256" key="2">
    <source>
        <dbReference type="ARBA" id="ARBA00022679"/>
    </source>
</evidence>
<feature type="domain" description="O-methyltransferase C-terminal" evidence="4">
    <location>
        <begin position="157"/>
        <end position="296"/>
    </location>
</feature>
<dbReference type="GO" id="GO:0032259">
    <property type="term" value="P:methylation"/>
    <property type="evidence" value="ECO:0007669"/>
    <property type="project" value="UniProtKB-KW"/>
</dbReference>
<dbReference type="InterPro" id="IPR001077">
    <property type="entry name" value="COMT_C"/>
</dbReference>
<dbReference type="Proteomes" id="UP000002534">
    <property type="component" value="Chromosome"/>
</dbReference>
<dbReference type="KEGG" id="pca:Pcar_0859"/>
<evidence type="ECO:0000256" key="3">
    <source>
        <dbReference type="ARBA" id="ARBA00022691"/>
    </source>
</evidence>
<keyword evidence="2 6" id="KW-0808">Transferase</keyword>
<feature type="domain" description="O-methyltransferase dimerisation" evidence="5">
    <location>
        <begin position="18"/>
        <end position="91"/>
    </location>
</feature>
<evidence type="ECO:0000313" key="7">
    <source>
        <dbReference type="Proteomes" id="UP000002534"/>
    </source>
</evidence>
<dbReference type="HOGENOM" id="CLU_005533_4_3_7"/>
<gene>
    <name evidence="6" type="ordered locus">Pcar_0859</name>
</gene>
<dbReference type="EMBL" id="CP000142">
    <property type="protein sequence ID" value="ABA88114.1"/>
    <property type="molecule type" value="Genomic_DNA"/>
</dbReference>
<evidence type="ECO:0000313" key="6">
    <source>
        <dbReference type="EMBL" id="ABA88114.1"/>
    </source>
</evidence>
<dbReference type="InterPro" id="IPR012967">
    <property type="entry name" value="COMT_dimerisation"/>
</dbReference>
<dbReference type="eggNOG" id="COG0500">
    <property type="taxonomic scope" value="Bacteria"/>
</dbReference>
<dbReference type="CDD" id="cd02440">
    <property type="entry name" value="AdoMet_MTases"/>
    <property type="match status" value="1"/>
</dbReference>
<keyword evidence="1 6" id="KW-0489">Methyltransferase</keyword>
<organism evidence="6 7">
    <name type="scientific">Syntrophotalea carbinolica (strain DSM 2380 / NBRC 103641 / GraBd1)</name>
    <name type="common">Pelobacter carbinolicus</name>
    <dbReference type="NCBI Taxonomy" id="338963"/>
    <lineage>
        <taxon>Bacteria</taxon>
        <taxon>Pseudomonadati</taxon>
        <taxon>Thermodesulfobacteriota</taxon>
        <taxon>Desulfuromonadia</taxon>
        <taxon>Desulfuromonadales</taxon>
        <taxon>Syntrophotaleaceae</taxon>
        <taxon>Syntrophotalea</taxon>
    </lineage>
</organism>
<dbReference type="AlphaFoldDB" id="Q3A693"/>
<dbReference type="Pfam" id="PF08100">
    <property type="entry name" value="Dimerisation"/>
    <property type="match status" value="1"/>
</dbReference>
<dbReference type="PANTHER" id="PTHR11746">
    <property type="entry name" value="O-METHYLTRANSFERASE"/>
    <property type="match status" value="1"/>
</dbReference>
<dbReference type="Gene3D" id="3.40.50.150">
    <property type="entry name" value="Vaccinia Virus protein VP39"/>
    <property type="match status" value="1"/>
</dbReference>
<dbReference type="OrthoDB" id="9767938at2"/>
<dbReference type="PROSITE" id="PS51683">
    <property type="entry name" value="SAM_OMT_II"/>
    <property type="match status" value="1"/>
</dbReference>